<dbReference type="PANTHER" id="PTHR43742">
    <property type="entry name" value="TRIMETHYLAMINE-N-OXIDE REDUCTASE"/>
    <property type="match status" value="1"/>
</dbReference>
<keyword evidence="3" id="KW-0408">Iron</keyword>
<dbReference type="STRING" id="1121324.CLIT_10c04280"/>
<dbReference type="AlphaFoldDB" id="A0A069RFC3"/>
<gene>
    <name evidence="6" type="ORF">CLIT_10c04280</name>
</gene>
<evidence type="ECO:0000256" key="2">
    <source>
        <dbReference type="ARBA" id="ARBA00022723"/>
    </source>
</evidence>
<keyword evidence="4" id="KW-0411">Iron-sulfur</keyword>
<accession>A0A069RFC3</accession>
<dbReference type="InterPro" id="IPR006657">
    <property type="entry name" value="MoPterin_dinucl-bd_dom"/>
</dbReference>
<dbReference type="Gene3D" id="2.40.40.20">
    <property type="match status" value="1"/>
</dbReference>
<dbReference type="Pfam" id="PF04879">
    <property type="entry name" value="Molybdop_Fe4S4"/>
    <property type="match status" value="1"/>
</dbReference>
<evidence type="ECO:0000259" key="5">
    <source>
        <dbReference type="PROSITE" id="PS51669"/>
    </source>
</evidence>
<evidence type="ECO:0000313" key="6">
    <source>
        <dbReference type="EMBL" id="KDR95701.1"/>
    </source>
</evidence>
<dbReference type="GO" id="GO:0051536">
    <property type="term" value="F:iron-sulfur cluster binding"/>
    <property type="evidence" value="ECO:0007669"/>
    <property type="project" value="UniProtKB-KW"/>
</dbReference>
<dbReference type="eggNOG" id="COG0243">
    <property type="taxonomic scope" value="Bacteria"/>
</dbReference>
<dbReference type="RefSeq" id="WP_038264165.1">
    <property type="nucleotide sequence ID" value="NZ_FSRH01000006.1"/>
</dbReference>
<dbReference type="GO" id="GO:0043546">
    <property type="term" value="F:molybdopterin cofactor binding"/>
    <property type="evidence" value="ECO:0007669"/>
    <property type="project" value="InterPro"/>
</dbReference>
<name>A0A069RFC3_PEPLI</name>
<reference evidence="6 7" key="1">
    <citation type="submission" date="2014-03" db="EMBL/GenBank/DDBJ databases">
        <title>Genome sequence of Clostridium litorale W6, DSM 5388.</title>
        <authorList>
            <person name="Poehlein A."/>
            <person name="Jagirdar A."/>
            <person name="Khonsari B."/>
            <person name="Chibani C.M."/>
            <person name="Gutierrez Gutierrez D.A."/>
            <person name="Davydova E."/>
            <person name="Alghaithi H.S."/>
            <person name="Nair K.P."/>
            <person name="Dhamotharan K."/>
            <person name="Chandran L."/>
            <person name="G W."/>
            <person name="Daniel R."/>
        </authorList>
    </citation>
    <scope>NUCLEOTIDE SEQUENCE [LARGE SCALE GENOMIC DNA]</scope>
    <source>
        <strain evidence="6 7">W6</strain>
    </source>
</reference>
<dbReference type="SUPFAM" id="SSF50692">
    <property type="entry name" value="ADC-like"/>
    <property type="match status" value="1"/>
</dbReference>
<dbReference type="GO" id="GO:0016491">
    <property type="term" value="F:oxidoreductase activity"/>
    <property type="evidence" value="ECO:0007669"/>
    <property type="project" value="InterPro"/>
</dbReference>
<dbReference type="Proteomes" id="UP000027946">
    <property type="component" value="Unassembled WGS sequence"/>
</dbReference>
<dbReference type="InterPro" id="IPR006963">
    <property type="entry name" value="Mopterin_OxRdtase_4Fe-4S_dom"/>
</dbReference>
<keyword evidence="7" id="KW-1185">Reference proteome</keyword>
<protein>
    <submittedName>
        <fullName evidence="6">Putative oxidoreductase subunit</fullName>
    </submittedName>
</protein>
<dbReference type="Pfam" id="PF00384">
    <property type="entry name" value="Molybdopterin"/>
    <property type="match status" value="1"/>
</dbReference>
<evidence type="ECO:0000256" key="3">
    <source>
        <dbReference type="ARBA" id="ARBA00023004"/>
    </source>
</evidence>
<dbReference type="EMBL" id="JJMM01000010">
    <property type="protein sequence ID" value="KDR95701.1"/>
    <property type="molecule type" value="Genomic_DNA"/>
</dbReference>
<feature type="domain" description="4Fe-4S Mo/W bis-MGD-type" evidence="5">
    <location>
        <begin position="4"/>
        <end position="61"/>
    </location>
</feature>
<evidence type="ECO:0000256" key="1">
    <source>
        <dbReference type="ARBA" id="ARBA00010312"/>
    </source>
</evidence>
<dbReference type="InterPro" id="IPR006656">
    <property type="entry name" value="Mopterin_OxRdtase"/>
</dbReference>
<dbReference type="CDD" id="cd02766">
    <property type="entry name" value="MopB_3"/>
    <property type="match status" value="1"/>
</dbReference>
<dbReference type="Gene3D" id="3.40.228.10">
    <property type="entry name" value="Dimethylsulfoxide Reductase, domain 2"/>
    <property type="match status" value="1"/>
</dbReference>
<proteinExistence type="inferred from homology"/>
<dbReference type="PROSITE" id="PS51669">
    <property type="entry name" value="4FE4S_MOW_BIS_MGD"/>
    <property type="match status" value="1"/>
</dbReference>
<dbReference type="Gene3D" id="3.30.2070.10">
    <property type="entry name" value="Formate dehydrogenase/DMSO reductase"/>
    <property type="match status" value="1"/>
</dbReference>
<evidence type="ECO:0000256" key="4">
    <source>
        <dbReference type="ARBA" id="ARBA00023014"/>
    </source>
</evidence>
<organism evidence="6 7">
    <name type="scientific">Peptoclostridium litorale DSM 5388</name>
    <dbReference type="NCBI Taxonomy" id="1121324"/>
    <lineage>
        <taxon>Bacteria</taxon>
        <taxon>Bacillati</taxon>
        <taxon>Bacillota</taxon>
        <taxon>Clostridia</taxon>
        <taxon>Peptostreptococcales</taxon>
        <taxon>Peptoclostridiaceae</taxon>
        <taxon>Peptoclostridium</taxon>
    </lineage>
</organism>
<dbReference type="InterPro" id="IPR050612">
    <property type="entry name" value="Prok_Mopterin_Oxidored"/>
</dbReference>
<keyword evidence="2" id="KW-0479">Metal-binding</keyword>
<comment type="similarity">
    <text evidence="1">Belongs to the prokaryotic molybdopterin-containing oxidoreductase family.</text>
</comment>
<dbReference type="OrthoDB" id="9803192at2"/>
<sequence length="656" mass="72538">MGYKKNIKHSCSLDCWDCCSFDVTVEDGVVTKIEGDKTHPYTKGVICIKGKKHLERLYSGKRLKSPLLKTDRGFKEISFNQAVDIMAQKLSQCRDDYGSLSVMHFSQSGAGGVCKSIEDIFFNFYGGTTKSKGSTCWGAGIQAQKCDFGDVKSHSLDDIVNSNLVVLWGRNPHSTSVHLMAAVQNAMKSGAKVVTIDPIRSETAKRSDIHIQAQPSSDLALALSMTIFVLKNGLEDRKFIQNHSVGFENYRDYLFGLDVEELVSHTGLSLLEVENLAIMFANARPAAVYPGYGLQKYKNGVNTIRAIDCLCAICGYVGVSGGGVSYANRVYPGVLELDPFASASHVAYEREFMLRDFSHAITSLSDPPVKMLVVSKANPMNQLPDLTKAQSAFSKVEFTVTFDMFMTDTAALSDLVIPCTNTLESDDIIYSSMNNPYISFSQKAVEPFDILMDEYYFFQELAKEMGMDNYPLVGKLEYLEKVVEPLKEYGYTFDDIKNGHVTIQPPEAPWRDMKFKTPSGKFEFVSSTAKIAGLCPHPEFIPPEKGCGLRLITPHAKNSLFSQHFFDKSAPSHAYVNQKTADSKGISDCETAVIYSENGHITVKIAVSPDIPDGVVSMDIGWHKIHGNPNFLTSSASSENGEQLAYYETFVDVKKV</sequence>
<comment type="caution">
    <text evidence="6">The sequence shown here is derived from an EMBL/GenBank/DDBJ whole genome shotgun (WGS) entry which is preliminary data.</text>
</comment>
<dbReference type="SMART" id="SM00926">
    <property type="entry name" value="Molybdop_Fe4S4"/>
    <property type="match status" value="1"/>
</dbReference>
<dbReference type="SUPFAM" id="SSF53706">
    <property type="entry name" value="Formate dehydrogenase/DMSO reductase, domains 1-3"/>
    <property type="match status" value="1"/>
</dbReference>
<dbReference type="Gene3D" id="3.40.50.740">
    <property type="match status" value="1"/>
</dbReference>
<dbReference type="InterPro" id="IPR009010">
    <property type="entry name" value="Asp_de-COase-like_dom_sf"/>
</dbReference>
<evidence type="ECO:0000313" key="7">
    <source>
        <dbReference type="Proteomes" id="UP000027946"/>
    </source>
</evidence>
<dbReference type="GO" id="GO:0046872">
    <property type="term" value="F:metal ion binding"/>
    <property type="evidence" value="ECO:0007669"/>
    <property type="project" value="UniProtKB-KW"/>
</dbReference>
<dbReference type="Pfam" id="PF01568">
    <property type="entry name" value="Molydop_binding"/>
    <property type="match status" value="1"/>
</dbReference>
<dbReference type="PANTHER" id="PTHR43742:SF6">
    <property type="entry name" value="OXIDOREDUCTASE YYAE-RELATED"/>
    <property type="match status" value="1"/>
</dbReference>
<dbReference type="CDD" id="cd02775">
    <property type="entry name" value="MopB_CT"/>
    <property type="match status" value="1"/>
</dbReference>
<dbReference type="Gene3D" id="2.20.25.90">
    <property type="entry name" value="ADC-like domains"/>
    <property type="match status" value="1"/>
</dbReference>